<feature type="transmembrane region" description="Helical" evidence="1">
    <location>
        <begin position="167"/>
        <end position="196"/>
    </location>
</feature>
<dbReference type="AlphaFoldDB" id="A0A1F4VQN5"/>
<dbReference type="EMBL" id="MEVK01000018">
    <property type="protein sequence ID" value="OGC59298.1"/>
    <property type="molecule type" value="Genomic_DNA"/>
</dbReference>
<name>A0A1F4VQN5_UNCKA</name>
<sequence>MLVLLILAVPRLYGIGRDIVNYDEQHFRNSSYLFMNNFETGRYDELYVTVQPAAITMYSNIIGYKGLYFLKDKVGVIEAEDKNLDILEERFEKIPKAVMLITLGIVLFYLVGKAYGTLFSLLFITILSLEPFFLGNNRMMHTDSIPAFLIIISLFLFKLYYKPKPKITLCLISVLMGLAIIEKSSTLIVLLVLIIYIAYRSYKLNRNWIADLLLFSSVTAITMVVFFPAFWGDFWHTWYSITLGSFIEGVKGLDFEAKTFAPDISNRKNYWYYLRFLYNKVSEVIFLGLISLLVIKFQKAHFYKSGKDFQQALKNWLRGFTNPLIIVPVVWFLIHELSQKKIPSYLLALFPFIALGAALGYYEILKRKEIRVVLLILGIIFLRWFQYSSLHPDYLLYINPLSLDKSYDKLDTAWGSGRVKLGDELVKRYGPSQTILTGDPTTLSLYYPGNVLLGTEYNCEVPFTLYISLSVPTEETCYSPFLVYDTTITIANSLDFRIYKFVKN</sequence>
<reference evidence="2 3" key="1">
    <citation type="journal article" date="2016" name="Nat. Commun.">
        <title>Thousands of microbial genomes shed light on interconnected biogeochemical processes in an aquifer system.</title>
        <authorList>
            <person name="Anantharaman K."/>
            <person name="Brown C.T."/>
            <person name="Hug L.A."/>
            <person name="Sharon I."/>
            <person name="Castelle C.J."/>
            <person name="Probst A.J."/>
            <person name="Thomas B.C."/>
            <person name="Singh A."/>
            <person name="Wilkins M.J."/>
            <person name="Karaoz U."/>
            <person name="Brodie E.L."/>
            <person name="Williams K.H."/>
            <person name="Hubbard S.S."/>
            <person name="Banfield J.F."/>
        </authorList>
    </citation>
    <scope>NUCLEOTIDE SEQUENCE [LARGE SCALE GENOMIC DNA]</scope>
</reference>
<evidence type="ECO:0000313" key="2">
    <source>
        <dbReference type="EMBL" id="OGC59298.1"/>
    </source>
</evidence>
<feature type="transmembrane region" description="Helical" evidence="1">
    <location>
        <begin position="208"/>
        <end position="231"/>
    </location>
</feature>
<organism evidence="2 3">
    <name type="scientific">candidate division WWE3 bacterium RIFCSPLOWO2_01_FULL_42_11</name>
    <dbReference type="NCBI Taxonomy" id="1802627"/>
    <lineage>
        <taxon>Bacteria</taxon>
        <taxon>Katanobacteria</taxon>
    </lineage>
</organism>
<feature type="transmembrane region" description="Helical" evidence="1">
    <location>
        <begin position="145"/>
        <end position="161"/>
    </location>
</feature>
<feature type="transmembrane region" description="Helical" evidence="1">
    <location>
        <begin position="346"/>
        <end position="365"/>
    </location>
</feature>
<keyword evidence="1" id="KW-0812">Transmembrane</keyword>
<feature type="transmembrane region" description="Helical" evidence="1">
    <location>
        <begin position="276"/>
        <end position="295"/>
    </location>
</feature>
<feature type="transmembrane region" description="Helical" evidence="1">
    <location>
        <begin position="316"/>
        <end position="334"/>
    </location>
</feature>
<keyword evidence="1" id="KW-0472">Membrane</keyword>
<comment type="caution">
    <text evidence="2">The sequence shown here is derived from an EMBL/GenBank/DDBJ whole genome shotgun (WGS) entry which is preliminary data.</text>
</comment>
<proteinExistence type="predicted"/>
<evidence type="ECO:0000256" key="1">
    <source>
        <dbReference type="SAM" id="Phobius"/>
    </source>
</evidence>
<dbReference type="Proteomes" id="UP000178964">
    <property type="component" value="Unassembled WGS sequence"/>
</dbReference>
<gene>
    <name evidence="2" type="ORF">A3A70_02520</name>
</gene>
<evidence type="ECO:0000313" key="3">
    <source>
        <dbReference type="Proteomes" id="UP000178964"/>
    </source>
</evidence>
<protein>
    <recommendedName>
        <fullName evidence="4">Glycosyltransferase RgtA/B/C/D-like domain-containing protein</fullName>
    </recommendedName>
</protein>
<feature type="transmembrane region" description="Helical" evidence="1">
    <location>
        <begin position="372"/>
        <end position="390"/>
    </location>
</feature>
<accession>A0A1F4VQN5</accession>
<evidence type="ECO:0008006" key="4">
    <source>
        <dbReference type="Google" id="ProtNLM"/>
    </source>
</evidence>
<keyword evidence="1" id="KW-1133">Transmembrane helix</keyword>
<feature type="transmembrane region" description="Helical" evidence="1">
    <location>
        <begin position="97"/>
        <end position="124"/>
    </location>
</feature>